<accession>A0A1M7UXG2</accession>
<evidence type="ECO:0000256" key="4">
    <source>
        <dbReference type="ARBA" id="ARBA00022777"/>
    </source>
</evidence>
<evidence type="ECO:0000256" key="3">
    <source>
        <dbReference type="ARBA" id="ARBA00022741"/>
    </source>
</evidence>
<dbReference type="OrthoDB" id="191465at2"/>
<dbReference type="GO" id="GO:0016301">
    <property type="term" value="F:kinase activity"/>
    <property type="evidence" value="ECO:0007669"/>
    <property type="project" value="UniProtKB-KW"/>
</dbReference>
<feature type="region of interest" description="Disordered" evidence="7">
    <location>
        <begin position="245"/>
        <end position="264"/>
    </location>
</feature>
<evidence type="ECO:0000313" key="10">
    <source>
        <dbReference type="EMBL" id="SHN87586.1"/>
    </source>
</evidence>
<evidence type="ECO:0000256" key="6">
    <source>
        <dbReference type="ARBA" id="ARBA00023277"/>
    </source>
</evidence>
<comment type="similarity">
    <text evidence="1">Belongs to the four-carbon acid sugar kinase family.</text>
</comment>
<sequence>MADIGFLADDLTGASDVLAQAHAHGLDAMLVLDPGRSMPDDADVVGIAGPARSLAGDALDEAVRSGLAPLASLDLSVLLYKVCSTFDSSPTVGSIGRGIELLHEQFPGHGPVPVVPAQPGFGRYTAFSQHFGAYADEVYRLDRHPVMARHPSTPMHEADLRLVLAEQLASRHPVPGLQLAAHADGTFDARWAQLREAADAEAFVVDAVDEAQMDTVAKALLRDDRPAGPALVVGSGGIMAALARRRGGEPRRPPAPTASRGPTLVVSASASTTTAGQIADAVRHGWVDVPIPAGDFAVDVTGRPWSAAVEAALRAGRDVVAHTTRGPDDPRLSAGSVTAAEVGGTIGRLAGDLARRGLTRDVVVCGGDTSSHALLAMGVGELRVSEQFVTAGPICTTDDAAAVAGCRVLLKGGQVGPPDLFRRFAGLV</sequence>
<evidence type="ECO:0000259" key="8">
    <source>
        <dbReference type="Pfam" id="PF07005"/>
    </source>
</evidence>
<dbReference type="SUPFAM" id="SSF142764">
    <property type="entry name" value="YgbK-like"/>
    <property type="match status" value="1"/>
</dbReference>
<dbReference type="InterPro" id="IPR042213">
    <property type="entry name" value="NBD_C_sf"/>
</dbReference>
<keyword evidence="2" id="KW-0808">Transferase</keyword>
<evidence type="ECO:0000256" key="1">
    <source>
        <dbReference type="ARBA" id="ARBA00005715"/>
    </source>
</evidence>
<dbReference type="Pfam" id="PF17042">
    <property type="entry name" value="NBD_C"/>
    <property type="match status" value="1"/>
</dbReference>
<organism evidence="10 11">
    <name type="scientific">Geodermatophilus obscurus</name>
    <dbReference type="NCBI Taxonomy" id="1861"/>
    <lineage>
        <taxon>Bacteria</taxon>
        <taxon>Bacillati</taxon>
        <taxon>Actinomycetota</taxon>
        <taxon>Actinomycetes</taxon>
        <taxon>Geodermatophilales</taxon>
        <taxon>Geodermatophilaceae</taxon>
        <taxon>Geodermatophilus</taxon>
    </lineage>
</organism>
<evidence type="ECO:0000256" key="2">
    <source>
        <dbReference type="ARBA" id="ARBA00022679"/>
    </source>
</evidence>
<proteinExistence type="inferred from homology"/>
<dbReference type="RefSeq" id="WP_072920596.1">
    <property type="nucleotide sequence ID" value="NZ_FRDM01000035.1"/>
</dbReference>
<dbReference type="Pfam" id="PF07005">
    <property type="entry name" value="SBD_N"/>
    <property type="match status" value="1"/>
</dbReference>
<dbReference type="AlphaFoldDB" id="A0A1M7UXG2"/>
<dbReference type="InterPro" id="IPR010737">
    <property type="entry name" value="4-carb_acid_sugar_kinase_N"/>
</dbReference>
<keyword evidence="4" id="KW-0418">Kinase</keyword>
<dbReference type="Proteomes" id="UP000184428">
    <property type="component" value="Unassembled WGS sequence"/>
</dbReference>
<dbReference type="InterPro" id="IPR031475">
    <property type="entry name" value="NBD_C"/>
</dbReference>
<dbReference type="GO" id="GO:0005524">
    <property type="term" value="F:ATP binding"/>
    <property type="evidence" value="ECO:0007669"/>
    <property type="project" value="UniProtKB-KW"/>
</dbReference>
<keyword evidence="6" id="KW-0119">Carbohydrate metabolism</keyword>
<evidence type="ECO:0000259" key="9">
    <source>
        <dbReference type="Pfam" id="PF17042"/>
    </source>
</evidence>
<gene>
    <name evidence="10" type="ORF">SAMN05660350_04196</name>
</gene>
<protein>
    <submittedName>
        <fullName evidence="10">Uncharacterized conserved protein YgbK, DUF1537 family</fullName>
    </submittedName>
</protein>
<name>A0A1M7UXG2_9ACTN</name>
<dbReference type="Gene3D" id="3.40.980.20">
    <property type="entry name" value="Four-carbon acid sugar kinase, nucleotide binding domain"/>
    <property type="match status" value="1"/>
</dbReference>
<feature type="domain" description="Four-carbon acid sugar kinase N-terminal" evidence="8">
    <location>
        <begin position="4"/>
        <end position="242"/>
    </location>
</feature>
<dbReference type="Gene3D" id="3.40.50.10840">
    <property type="entry name" value="Putative sugar-binding, N-terminal domain"/>
    <property type="match status" value="1"/>
</dbReference>
<keyword evidence="5" id="KW-0067">ATP-binding</keyword>
<evidence type="ECO:0000256" key="7">
    <source>
        <dbReference type="SAM" id="MobiDB-lite"/>
    </source>
</evidence>
<keyword evidence="3" id="KW-0547">Nucleotide-binding</keyword>
<dbReference type="InterPro" id="IPR037051">
    <property type="entry name" value="4-carb_acid_sugar_kinase_N_sf"/>
</dbReference>
<feature type="domain" description="Four-carbon acid sugar kinase nucleotide binding" evidence="9">
    <location>
        <begin position="264"/>
        <end position="421"/>
    </location>
</feature>
<evidence type="ECO:0000256" key="5">
    <source>
        <dbReference type="ARBA" id="ARBA00022840"/>
    </source>
</evidence>
<evidence type="ECO:0000313" key="11">
    <source>
        <dbReference type="Proteomes" id="UP000184428"/>
    </source>
</evidence>
<dbReference type="EMBL" id="FRDM01000035">
    <property type="protein sequence ID" value="SHN87586.1"/>
    <property type="molecule type" value="Genomic_DNA"/>
</dbReference>
<reference evidence="10 11" key="1">
    <citation type="submission" date="2016-12" db="EMBL/GenBank/DDBJ databases">
        <authorList>
            <person name="Song W.-J."/>
            <person name="Kurnit D.M."/>
        </authorList>
    </citation>
    <scope>NUCLEOTIDE SEQUENCE [LARGE SCALE GENOMIC DNA]</scope>
    <source>
        <strain evidence="10 11">DSM 43162</strain>
    </source>
</reference>